<dbReference type="Proteomes" id="UP000297716">
    <property type="component" value="Unassembled WGS sequence"/>
</dbReference>
<dbReference type="GO" id="GO:0008233">
    <property type="term" value="F:peptidase activity"/>
    <property type="evidence" value="ECO:0007669"/>
    <property type="project" value="InterPro"/>
</dbReference>
<reference evidence="1 2" key="1">
    <citation type="submission" date="2019-03" db="EMBL/GenBank/DDBJ databases">
        <title>Draft genome sequence of Xylaria hypoxylon DSM 108379, a ubiquitous saprotrophic-parasitic fungi on hardwood.</title>
        <authorList>
            <person name="Buettner E."/>
            <person name="Leonhardt S."/>
            <person name="Gebauer A.M."/>
            <person name="Liers C."/>
            <person name="Hofrichter M."/>
            <person name="Kellner H."/>
        </authorList>
    </citation>
    <scope>NUCLEOTIDE SEQUENCE [LARGE SCALE GENOMIC DNA]</scope>
    <source>
        <strain evidence="1 2">DSM 108379</strain>
    </source>
</reference>
<comment type="caution">
    <text evidence="1">The sequence shown here is derived from an EMBL/GenBank/DDBJ whole genome shotgun (WGS) entry which is preliminary data.</text>
</comment>
<organism evidence="1 2">
    <name type="scientific">Xylaria hypoxylon</name>
    <dbReference type="NCBI Taxonomy" id="37992"/>
    <lineage>
        <taxon>Eukaryota</taxon>
        <taxon>Fungi</taxon>
        <taxon>Dikarya</taxon>
        <taxon>Ascomycota</taxon>
        <taxon>Pezizomycotina</taxon>
        <taxon>Sordariomycetes</taxon>
        <taxon>Xylariomycetidae</taxon>
        <taxon>Xylariales</taxon>
        <taxon>Xylariaceae</taxon>
        <taxon>Xylaria</taxon>
    </lineage>
</organism>
<dbReference type="EMBL" id="SKBN01000173">
    <property type="protein sequence ID" value="TGJ81350.1"/>
    <property type="molecule type" value="Genomic_DNA"/>
</dbReference>
<dbReference type="GO" id="GO:0006508">
    <property type="term" value="P:proteolysis"/>
    <property type="evidence" value="ECO:0007669"/>
    <property type="project" value="InterPro"/>
</dbReference>
<gene>
    <name evidence="1" type="ORF">E0Z10_g7429</name>
</gene>
<feature type="non-terminal residue" evidence="1">
    <location>
        <position position="390"/>
    </location>
</feature>
<proteinExistence type="predicted"/>
<dbReference type="OrthoDB" id="3852498at2759"/>
<keyword evidence="2" id="KW-1185">Reference proteome</keyword>
<evidence type="ECO:0000313" key="2">
    <source>
        <dbReference type="Proteomes" id="UP000297716"/>
    </source>
</evidence>
<dbReference type="NCBIfam" id="TIGR03296">
    <property type="entry name" value="M6dom_TIGR03296"/>
    <property type="match status" value="1"/>
</dbReference>
<evidence type="ECO:0000313" key="1">
    <source>
        <dbReference type="EMBL" id="TGJ81350.1"/>
    </source>
</evidence>
<name>A0A4Z0YQP6_9PEZI</name>
<accession>A0A4Z0YQP6</accession>
<dbReference type="InterPro" id="IPR008757">
    <property type="entry name" value="Peptidase_M6-like_domain"/>
</dbReference>
<sequence>MVMNIANSIRRRMAAQAVLAGSILTSYVTAVPYLSQSDPFAVLDPQNIVLPDNMTAADYVAPPGTTWSDPSKKGSDRNFDIALVVVDYRDRPFVISQAAGSTPFKNPQPVVSGLSRDEVPTFYRDFLNKPSDLNNKHTLHEYWMEDSGGRYGVDLTVFGAYEMPSLAYQYGIDDESDGGFNPDGCPAVGPCSVDLRTDAFAAWRADVGNETASAFELVFILSAGQDESSTWQEFGEMKFQTPEDVTAEFGPPDGTIPNWAHTRYVNWTSWASASSIWPNAGGGSSTQAESSGMSTYAHELSHLLGIGDNYNNPYSIPARRDYAGPYSMLSRGTFNGPGGPHTRWQIPAQEGSSLGSPHTMGDKLRINLVDPSKVLMISRAALPTSGLVTA</sequence>
<protein>
    <recommendedName>
        <fullName evidence="3">Peptidase M6-like domain-containing protein</fullName>
    </recommendedName>
</protein>
<evidence type="ECO:0008006" key="3">
    <source>
        <dbReference type="Google" id="ProtNLM"/>
    </source>
</evidence>
<dbReference type="AlphaFoldDB" id="A0A4Z0YQP6"/>
<dbReference type="STRING" id="37992.A0A4Z0YQP6"/>